<dbReference type="AlphaFoldDB" id="A0A0D3JVG8"/>
<dbReference type="Proteomes" id="UP000013827">
    <property type="component" value="Unassembled WGS sequence"/>
</dbReference>
<dbReference type="InterPro" id="IPR038538">
    <property type="entry name" value="MTERF_sf"/>
</dbReference>
<reference evidence="3" key="1">
    <citation type="journal article" date="2013" name="Nature">
        <title>Pan genome of the phytoplankton Emiliania underpins its global distribution.</title>
        <authorList>
            <person name="Read B.A."/>
            <person name="Kegel J."/>
            <person name="Klute M.J."/>
            <person name="Kuo A."/>
            <person name="Lefebvre S.C."/>
            <person name="Maumus F."/>
            <person name="Mayer C."/>
            <person name="Miller J."/>
            <person name="Monier A."/>
            <person name="Salamov A."/>
            <person name="Young J."/>
            <person name="Aguilar M."/>
            <person name="Claverie J.M."/>
            <person name="Frickenhaus S."/>
            <person name="Gonzalez K."/>
            <person name="Herman E.K."/>
            <person name="Lin Y.C."/>
            <person name="Napier J."/>
            <person name="Ogata H."/>
            <person name="Sarno A.F."/>
            <person name="Shmutz J."/>
            <person name="Schroeder D."/>
            <person name="de Vargas C."/>
            <person name="Verret F."/>
            <person name="von Dassow P."/>
            <person name="Valentin K."/>
            <person name="Van de Peer Y."/>
            <person name="Wheeler G."/>
            <person name="Dacks J.B."/>
            <person name="Delwiche C.F."/>
            <person name="Dyhrman S.T."/>
            <person name="Glockner G."/>
            <person name="John U."/>
            <person name="Richards T."/>
            <person name="Worden A.Z."/>
            <person name="Zhang X."/>
            <person name="Grigoriev I.V."/>
            <person name="Allen A.E."/>
            <person name="Bidle K."/>
            <person name="Borodovsky M."/>
            <person name="Bowler C."/>
            <person name="Brownlee C."/>
            <person name="Cock J.M."/>
            <person name="Elias M."/>
            <person name="Gladyshev V.N."/>
            <person name="Groth M."/>
            <person name="Guda C."/>
            <person name="Hadaegh A."/>
            <person name="Iglesias-Rodriguez M.D."/>
            <person name="Jenkins J."/>
            <person name="Jones B.M."/>
            <person name="Lawson T."/>
            <person name="Leese F."/>
            <person name="Lindquist E."/>
            <person name="Lobanov A."/>
            <person name="Lomsadze A."/>
            <person name="Malik S.B."/>
            <person name="Marsh M.E."/>
            <person name="Mackinder L."/>
            <person name="Mock T."/>
            <person name="Mueller-Roeber B."/>
            <person name="Pagarete A."/>
            <person name="Parker M."/>
            <person name="Probert I."/>
            <person name="Quesneville H."/>
            <person name="Raines C."/>
            <person name="Rensing S.A."/>
            <person name="Riano-Pachon D.M."/>
            <person name="Richier S."/>
            <person name="Rokitta S."/>
            <person name="Shiraiwa Y."/>
            <person name="Soanes D.M."/>
            <person name="van der Giezen M."/>
            <person name="Wahlund T.M."/>
            <person name="Williams B."/>
            <person name="Wilson W."/>
            <person name="Wolfe G."/>
            <person name="Wurch L.L."/>
        </authorList>
    </citation>
    <scope>NUCLEOTIDE SEQUENCE</scope>
</reference>
<evidence type="ECO:0000256" key="1">
    <source>
        <dbReference type="SAM" id="MobiDB-lite"/>
    </source>
</evidence>
<accession>A0A0D3JVG8</accession>
<keyword evidence="3" id="KW-1185">Reference proteome</keyword>
<dbReference type="Gene3D" id="1.25.70.10">
    <property type="entry name" value="Transcription termination factor 3, mitochondrial"/>
    <property type="match status" value="1"/>
</dbReference>
<dbReference type="KEGG" id="ehx:EMIHUDRAFT_443168"/>
<dbReference type="RefSeq" id="XP_005779932.1">
    <property type="nucleotide sequence ID" value="XM_005779875.1"/>
</dbReference>
<reference evidence="2" key="2">
    <citation type="submission" date="2024-10" db="UniProtKB">
        <authorList>
            <consortium name="EnsemblProtists"/>
        </authorList>
    </citation>
    <scope>IDENTIFICATION</scope>
</reference>
<feature type="region of interest" description="Disordered" evidence="1">
    <location>
        <begin position="151"/>
        <end position="170"/>
    </location>
</feature>
<dbReference type="EnsemblProtists" id="EOD27503">
    <property type="protein sequence ID" value="EOD27503"/>
    <property type="gene ID" value="EMIHUDRAFT_443168"/>
</dbReference>
<sequence length="189" mass="20286">MDLAARVEALQAATDLPALRLVSHEPGMLSLDHTHVAARCAALSAALGGGVEVGLVLRRAPRLLSRSPARVQRTLAALRDLLEPLGLDALQLVRHQPTLLLLTSPAAALAPKLSRLRALTTEAEWAQLAATRAARRVPSLSCSSCRRSSTASSLATRSVDPETVGRRRGRPTRERLREIDSVGEYLSLL</sequence>
<evidence type="ECO:0000313" key="2">
    <source>
        <dbReference type="EnsemblProtists" id="EOD27503"/>
    </source>
</evidence>
<protein>
    <submittedName>
        <fullName evidence="2">Uncharacterized protein</fullName>
    </submittedName>
</protein>
<dbReference type="GeneID" id="17273048"/>
<dbReference type="PaxDb" id="2903-EOD27503"/>
<organism evidence="2 3">
    <name type="scientific">Emiliania huxleyi (strain CCMP1516)</name>
    <dbReference type="NCBI Taxonomy" id="280463"/>
    <lineage>
        <taxon>Eukaryota</taxon>
        <taxon>Haptista</taxon>
        <taxon>Haptophyta</taxon>
        <taxon>Prymnesiophyceae</taxon>
        <taxon>Isochrysidales</taxon>
        <taxon>Noelaerhabdaceae</taxon>
        <taxon>Emiliania</taxon>
    </lineage>
</organism>
<evidence type="ECO:0000313" key="3">
    <source>
        <dbReference type="Proteomes" id="UP000013827"/>
    </source>
</evidence>
<proteinExistence type="predicted"/>
<dbReference type="HOGENOM" id="CLU_1436884_0_0_1"/>
<name>A0A0D3JVG8_EMIH1</name>
<feature type="compositionally biased region" description="Basic and acidic residues" evidence="1">
    <location>
        <begin position="159"/>
        <end position="170"/>
    </location>
</feature>